<sequence length="57" mass="6840">MIHNVRQIFFNTICFIYKQIDFVSLQEKKKPRESGFFFMYGIGEALKAKKIFQLCML</sequence>
<accession>A0A3P7S0Q7</accession>
<keyword evidence="2" id="KW-1185">Reference proteome</keyword>
<organism evidence="1 2">
    <name type="scientific">Petrocella atlantisensis</name>
    <dbReference type="NCBI Taxonomy" id="2173034"/>
    <lineage>
        <taxon>Bacteria</taxon>
        <taxon>Bacillati</taxon>
        <taxon>Bacillota</taxon>
        <taxon>Clostridia</taxon>
        <taxon>Lachnospirales</taxon>
        <taxon>Vallitaleaceae</taxon>
        <taxon>Petrocella</taxon>
    </lineage>
</organism>
<dbReference type="Proteomes" id="UP000279029">
    <property type="component" value="Chromosome"/>
</dbReference>
<gene>
    <name evidence="1" type="ORF">PATL70BA_2407</name>
</gene>
<evidence type="ECO:0000313" key="1">
    <source>
        <dbReference type="EMBL" id="VDN48302.1"/>
    </source>
</evidence>
<dbReference type="EMBL" id="LR130778">
    <property type="protein sequence ID" value="VDN48302.1"/>
    <property type="molecule type" value="Genomic_DNA"/>
</dbReference>
<dbReference type="AlphaFoldDB" id="A0A3P7S0Q7"/>
<dbReference type="KEGG" id="cbar:PATL70BA_2407"/>
<evidence type="ECO:0000313" key="2">
    <source>
        <dbReference type="Proteomes" id="UP000279029"/>
    </source>
</evidence>
<proteinExistence type="predicted"/>
<protein>
    <submittedName>
        <fullName evidence="1">Uncharacterized protein</fullName>
    </submittedName>
</protein>
<reference evidence="1 2" key="1">
    <citation type="submission" date="2018-09" db="EMBL/GenBank/DDBJ databases">
        <authorList>
            <person name="Postec A."/>
        </authorList>
    </citation>
    <scope>NUCLEOTIDE SEQUENCE [LARGE SCALE GENOMIC DNA]</scope>
    <source>
        <strain evidence="1">70B-A</strain>
    </source>
</reference>
<name>A0A3P7S0Q7_9FIRM</name>